<gene>
    <name evidence="13" type="ORF">BST63_26705</name>
    <name evidence="12" type="ORF">BSZ18_19430</name>
</gene>
<dbReference type="SMART" id="SM00387">
    <property type="entry name" value="HATPase_c"/>
    <property type="match status" value="1"/>
</dbReference>
<dbReference type="AlphaFoldDB" id="A0A1X3GH91"/>
<dbReference type="Gene3D" id="3.30.565.10">
    <property type="entry name" value="Histidine kinase-like ATPase, C-terminal domain"/>
    <property type="match status" value="1"/>
</dbReference>
<evidence type="ECO:0000256" key="7">
    <source>
        <dbReference type="ARBA" id="ARBA00022777"/>
    </source>
</evidence>
<keyword evidence="8 12" id="KW-0067">ATP-binding</keyword>
<evidence type="ECO:0000259" key="10">
    <source>
        <dbReference type="PROSITE" id="PS50109"/>
    </source>
</evidence>
<keyword evidence="6" id="KW-0547">Nucleotide-binding</keyword>
<keyword evidence="9" id="KW-0812">Transmembrane</keyword>
<evidence type="ECO:0000313" key="13">
    <source>
        <dbReference type="EMBL" id="OSJ24143.1"/>
    </source>
</evidence>
<keyword evidence="4" id="KW-0597">Phosphoprotein</keyword>
<keyword evidence="7" id="KW-0418">Kinase</keyword>
<evidence type="ECO:0000259" key="11">
    <source>
        <dbReference type="PROSITE" id="PS50885"/>
    </source>
</evidence>
<dbReference type="PANTHER" id="PTHR44936:SF10">
    <property type="entry name" value="SENSOR PROTEIN RSTB"/>
    <property type="match status" value="1"/>
</dbReference>
<evidence type="ECO:0000256" key="3">
    <source>
        <dbReference type="ARBA" id="ARBA00012438"/>
    </source>
</evidence>
<dbReference type="GO" id="GO:0005524">
    <property type="term" value="F:ATP binding"/>
    <property type="evidence" value="ECO:0007669"/>
    <property type="project" value="UniProtKB-KW"/>
</dbReference>
<keyword evidence="9" id="KW-0472">Membrane</keyword>
<evidence type="ECO:0000256" key="9">
    <source>
        <dbReference type="SAM" id="Phobius"/>
    </source>
</evidence>
<feature type="domain" description="HAMP" evidence="11">
    <location>
        <begin position="186"/>
        <end position="238"/>
    </location>
</feature>
<dbReference type="InterPro" id="IPR003660">
    <property type="entry name" value="HAMP_dom"/>
</dbReference>
<comment type="caution">
    <text evidence="12">The sequence shown here is derived from an EMBL/GenBank/DDBJ whole genome shotgun (WGS) entry which is preliminary data.</text>
</comment>
<dbReference type="EMBL" id="NAFK01000172">
    <property type="protein sequence ID" value="OSJ24143.1"/>
    <property type="molecule type" value="Genomic_DNA"/>
</dbReference>
<dbReference type="EMBL" id="NAFI01000175">
    <property type="protein sequence ID" value="OSJ08384.1"/>
    <property type="molecule type" value="Genomic_DNA"/>
</dbReference>
<evidence type="ECO:0000256" key="6">
    <source>
        <dbReference type="ARBA" id="ARBA00022741"/>
    </source>
</evidence>
<dbReference type="InterPro" id="IPR004358">
    <property type="entry name" value="Sig_transdc_His_kin-like_C"/>
</dbReference>
<evidence type="ECO:0000313" key="12">
    <source>
        <dbReference type="EMBL" id="OSJ08384.1"/>
    </source>
</evidence>
<dbReference type="CDD" id="cd00075">
    <property type="entry name" value="HATPase"/>
    <property type="match status" value="1"/>
</dbReference>
<reference evidence="14 15" key="1">
    <citation type="submission" date="2017-03" db="EMBL/GenBank/DDBJ databases">
        <title>Whole genome sequences of fourteen strains of Bradyrhizobium canariense and one strain of Bradyrhizobium japonicum isolated from Lupinus (Papilionoideae: Genisteae) species in Algeria.</title>
        <authorList>
            <person name="Crovadore J."/>
            <person name="Chekireb D."/>
            <person name="Brachmann A."/>
            <person name="Chablais R."/>
            <person name="Cochard B."/>
            <person name="Lefort F."/>
        </authorList>
    </citation>
    <scope>NUCLEOTIDE SEQUENCE [LARGE SCALE GENOMIC DNA]</scope>
    <source>
        <strain evidence="12 14">UBMA195</strain>
        <strain evidence="13 15">UBMAN05</strain>
    </source>
</reference>
<dbReference type="PROSITE" id="PS50885">
    <property type="entry name" value="HAMP"/>
    <property type="match status" value="1"/>
</dbReference>
<accession>A0A1X3GH91</accession>
<name>A0A1X3GH91_9BRAD</name>
<comment type="subcellular location">
    <subcellularLocation>
        <location evidence="2">Membrane</location>
    </subcellularLocation>
</comment>
<evidence type="ECO:0000256" key="1">
    <source>
        <dbReference type="ARBA" id="ARBA00000085"/>
    </source>
</evidence>
<proteinExistence type="predicted"/>
<evidence type="ECO:0000313" key="14">
    <source>
        <dbReference type="Proteomes" id="UP000193553"/>
    </source>
</evidence>
<dbReference type="RefSeq" id="WP_085350287.1">
    <property type="nucleotide sequence ID" value="NZ_NAEX01000174.1"/>
</dbReference>
<feature type="domain" description="Histidine kinase" evidence="10">
    <location>
        <begin position="246"/>
        <end position="446"/>
    </location>
</feature>
<dbReference type="GO" id="GO:0000155">
    <property type="term" value="F:phosphorelay sensor kinase activity"/>
    <property type="evidence" value="ECO:0007669"/>
    <property type="project" value="InterPro"/>
</dbReference>
<keyword evidence="15" id="KW-1185">Reference proteome</keyword>
<feature type="transmembrane region" description="Helical" evidence="9">
    <location>
        <begin position="161"/>
        <end position="185"/>
    </location>
</feature>
<organism evidence="12 14">
    <name type="scientific">Bradyrhizobium canariense</name>
    <dbReference type="NCBI Taxonomy" id="255045"/>
    <lineage>
        <taxon>Bacteria</taxon>
        <taxon>Pseudomonadati</taxon>
        <taxon>Pseudomonadota</taxon>
        <taxon>Alphaproteobacteria</taxon>
        <taxon>Hyphomicrobiales</taxon>
        <taxon>Nitrobacteraceae</taxon>
        <taxon>Bradyrhizobium</taxon>
    </lineage>
</organism>
<dbReference type="PANTHER" id="PTHR44936">
    <property type="entry name" value="SENSOR PROTEIN CREC"/>
    <property type="match status" value="1"/>
</dbReference>
<evidence type="ECO:0000313" key="15">
    <source>
        <dbReference type="Proteomes" id="UP000193884"/>
    </source>
</evidence>
<dbReference type="Proteomes" id="UP000193553">
    <property type="component" value="Unassembled WGS sequence"/>
</dbReference>
<dbReference type="SUPFAM" id="SSF55874">
    <property type="entry name" value="ATPase domain of HSP90 chaperone/DNA topoisomerase II/histidine kinase"/>
    <property type="match status" value="1"/>
</dbReference>
<dbReference type="InterPro" id="IPR003594">
    <property type="entry name" value="HATPase_dom"/>
</dbReference>
<dbReference type="Pfam" id="PF02518">
    <property type="entry name" value="HATPase_c"/>
    <property type="match status" value="1"/>
</dbReference>
<evidence type="ECO:0000256" key="8">
    <source>
        <dbReference type="ARBA" id="ARBA00022840"/>
    </source>
</evidence>
<dbReference type="OrthoDB" id="9804645at2"/>
<dbReference type="SMART" id="SM00304">
    <property type="entry name" value="HAMP"/>
    <property type="match status" value="1"/>
</dbReference>
<dbReference type="Gene3D" id="1.10.287.130">
    <property type="match status" value="1"/>
</dbReference>
<dbReference type="InterPro" id="IPR036097">
    <property type="entry name" value="HisK_dim/P_sf"/>
</dbReference>
<dbReference type="GO" id="GO:0005886">
    <property type="term" value="C:plasma membrane"/>
    <property type="evidence" value="ECO:0007669"/>
    <property type="project" value="TreeGrafter"/>
</dbReference>
<dbReference type="EC" id="2.7.13.3" evidence="3"/>
<keyword evidence="5" id="KW-0808">Transferase</keyword>
<dbReference type="PRINTS" id="PR00344">
    <property type="entry name" value="BCTRLSENSOR"/>
</dbReference>
<dbReference type="SUPFAM" id="SSF47384">
    <property type="entry name" value="Homodimeric domain of signal transducing histidine kinase"/>
    <property type="match status" value="1"/>
</dbReference>
<evidence type="ECO:0000256" key="2">
    <source>
        <dbReference type="ARBA" id="ARBA00004370"/>
    </source>
</evidence>
<comment type="catalytic activity">
    <reaction evidence="1">
        <text>ATP + protein L-histidine = ADP + protein N-phospho-L-histidine.</text>
        <dbReference type="EC" id="2.7.13.3"/>
    </reaction>
</comment>
<dbReference type="InterPro" id="IPR005467">
    <property type="entry name" value="His_kinase_dom"/>
</dbReference>
<evidence type="ECO:0000256" key="4">
    <source>
        <dbReference type="ARBA" id="ARBA00022553"/>
    </source>
</evidence>
<dbReference type="InterPro" id="IPR036890">
    <property type="entry name" value="HATPase_C_sf"/>
</dbReference>
<feature type="transmembrane region" description="Helical" evidence="9">
    <location>
        <begin position="6"/>
        <end position="31"/>
    </location>
</feature>
<keyword evidence="9" id="KW-1133">Transmembrane helix</keyword>
<evidence type="ECO:0000256" key="5">
    <source>
        <dbReference type="ARBA" id="ARBA00022679"/>
    </source>
</evidence>
<dbReference type="PROSITE" id="PS50109">
    <property type="entry name" value="HIS_KIN"/>
    <property type="match status" value="1"/>
</dbReference>
<protein>
    <recommendedName>
        <fullName evidence="3">histidine kinase</fullName>
        <ecNumber evidence="3">2.7.13.3</ecNumber>
    </recommendedName>
</protein>
<dbReference type="InterPro" id="IPR050980">
    <property type="entry name" value="2C_sensor_his_kinase"/>
</dbReference>
<sequence length="448" mass="48250">MSRLHIAARLGLIVVGAIILVQLLSVAIYFVEQRGRGEPSGFAALFAQVAALAEAIDRVPRDDRDLVLRAATTARFKPVVRQDVPPNPLHGRFLSSAEQRLRAQSGVPAERLVALSFVNVRDGQQVARLRDLVTSRLQAVIELAGGGYLVIETAGELSLRLLGIPVGLLAGILGFVVALAALLAVRHETRPLSELTVAIERFGAAMETMPVSERGAPDVRALIRAVNAMQANIAELLRSRTLVLGAISHDLRTYVTRLRLRLELLPESVQRDKATVDLDDMQSLMDDALAFVRASFAGPSAETVDLARVARTEYEARKGACAALTLTCEDPALLIRGSAAGMARVVANLVNNAILYGGAADISLYAETDVIELLVEDRGPGIPVDERTRVFDPFYRLETSRSRESGGAGLGLTIVRQVVESNGGTVAIEDRPGGGTRVRVRLPRERSQ</sequence>
<dbReference type="Proteomes" id="UP000193884">
    <property type="component" value="Unassembled WGS sequence"/>
</dbReference>